<evidence type="ECO:0000256" key="1">
    <source>
        <dbReference type="ARBA" id="ARBA00000885"/>
    </source>
</evidence>
<evidence type="ECO:0000256" key="2">
    <source>
        <dbReference type="ARBA" id="ARBA00004906"/>
    </source>
</evidence>
<accession>A0A6P8FEK4</accession>
<dbReference type="GO" id="GO:0030514">
    <property type="term" value="P:negative regulation of BMP signaling pathway"/>
    <property type="evidence" value="ECO:0007669"/>
    <property type="project" value="TreeGrafter"/>
</dbReference>
<dbReference type="Gene3D" id="2.60.40.150">
    <property type="entry name" value="C2 domain"/>
    <property type="match status" value="1"/>
</dbReference>
<dbReference type="PROSITE" id="PS50237">
    <property type="entry name" value="HECT"/>
    <property type="match status" value="1"/>
</dbReference>
<dbReference type="PANTHER" id="PTHR11254">
    <property type="entry name" value="HECT DOMAIN UBIQUITIN-PROTEIN LIGASE"/>
    <property type="match status" value="1"/>
</dbReference>
<dbReference type="InterPro" id="IPR001202">
    <property type="entry name" value="WW_dom"/>
</dbReference>
<dbReference type="EC" id="2.3.2.26" evidence="3"/>
<dbReference type="SMART" id="SM00456">
    <property type="entry name" value="WW"/>
    <property type="match status" value="2"/>
</dbReference>
<keyword evidence="11" id="KW-1185">Reference proteome</keyword>
<dbReference type="CTD" id="57154"/>
<feature type="region of interest" description="Disordered" evidence="7">
    <location>
        <begin position="177"/>
        <end position="233"/>
    </location>
</feature>
<dbReference type="Pfam" id="PF00397">
    <property type="entry name" value="WW"/>
    <property type="match status" value="2"/>
</dbReference>
<evidence type="ECO:0000313" key="11">
    <source>
        <dbReference type="Proteomes" id="UP000515152"/>
    </source>
</evidence>
<dbReference type="Proteomes" id="UP000515152">
    <property type="component" value="Chromosome 1"/>
</dbReference>
<dbReference type="InterPro" id="IPR000008">
    <property type="entry name" value="C2_dom"/>
</dbReference>
<feature type="domain" description="WW" evidence="9">
    <location>
        <begin position="229"/>
        <end position="262"/>
    </location>
</feature>
<dbReference type="GO" id="GO:0046332">
    <property type="term" value="F:SMAD binding"/>
    <property type="evidence" value="ECO:0007669"/>
    <property type="project" value="TreeGrafter"/>
</dbReference>
<reference evidence="12" key="1">
    <citation type="submission" date="2025-08" db="UniProtKB">
        <authorList>
            <consortium name="RefSeq"/>
        </authorList>
    </citation>
    <scope>IDENTIFICATION</scope>
</reference>
<dbReference type="OrthoDB" id="8068875at2759"/>
<dbReference type="GO" id="GO:0061630">
    <property type="term" value="F:ubiquitin protein ligase activity"/>
    <property type="evidence" value="ECO:0007669"/>
    <property type="project" value="UniProtKB-EC"/>
</dbReference>
<dbReference type="PROSITE" id="PS50020">
    <property type="entry name" value="WW_DOMAIN_2"/>
    <property type="match status" value="2"/>
</dbReference>
<dbReference type="SUPFAM" id="SSF51045">
    <property type="entry name" value="WW domain"/>
    <property type="match status" value="2"/>
</dbReference>
<dbReference type="InterPro" id="IPR050409">
    <property type="entry name" value="E3_ubiq-protein_ligase"/>
</dbReference>
<evidence type="ECO:0000256" key="3">
    <source>
        <dbReference type="ARBA" id="ARBA00012485"/>
    </source>
</evidence>
<dbReference type="UniPathway" id="UPA00143"/>
<dbReference type="CDD" id="cd08382">
    <property type="entry name" value="C2_Smurf-like"/>
    <property type="match status" value="1"/>
</dbReference>
<feature type="compositionally biased region" description="Polar residues" evidence="7">
    <location>
        <begin position="195"/>
        <end position="207"/>
    </location>
</feature>
<dbReference type="Pfam" id="PF00168">
    <property type="entry name" value="C2"/>
    <property type="match status" value="1"/>
</dbReference>
<feature type="domain" description="C2" evidence="8">
    <location>
        <begin position="1"/>
        <end position="116"/>
    </location>
</feature>
<evidence type="ECO:0000259" key="8">
    <source>
        <dbReference type="PROSITE" id="PS50004"/>
    </source>
</evidence>
<evidence type="ECO:0000256" key="4">
    <source>
        <dbReference type="ARBA" id="ARBA00022679"/>
    </source>
</evidence>
<name>A0A6P8FEK4_CLUHA</name>
<feature type="domain" description="HECT" evidence="10">
    <location>
        <begin position="392"/>
        <end position="417"/>
    </location>
</feature>
<comment type="catalytic activity">
    <reaction evidence="1">
        <text>S-ubiquitinyl-[E2 ubiquitin-conjugating enzyme]-L-cysteine + [acceptor protein]-L-lysine = [E2 ubiquitin-conjugating enzyme]-L-cysteine + N(6)-ubiquitinyl-[acceptor protein]-L-lysine.</text>
        <dbReference type="EC" id="2.3.2.26"/>
    </reaction>
</comment>
<evidence type="ECO:0000256" key="6">
    <source>
        <dbReference type="PROSITE-ProRule" id="PRU00104"/>
    </source>
</evidence>
<keyword evidence="5 6" id="KW-0833">Ubl conjugation pathway</keyword>
<dbReference type="GO" id="GO:0005829">
    <property type="term" value="C:cytosol"/>
    <property type="evidence" value="ECO:0007669"/>
    <property type="project" value="UniProtKB-ARBA"/>
</dbReference>
<dbReference type="FunFam" id="2.20.70.10:FF:000026">
    <property type="entry name" value="E3 ubiquitin-protein ligase"/>
    <property type="match status" value="1"/>
</dbReference>
<dbReference type="SMART" id="SM00239">
    <property type="entry name" value="C2"/>
    <property type="match status" value="1"/>
</dbReference>
<proteinExistence type="predicted"/>
<evidence type="ECO:0000256" key="7">
    <source>
        <dbReference type="SAM" id="MobiDB-lite"/>
    </source>
</evidence>
<dbReference type="InterPro" id="IPR000569">
    <property type="entry name" value="HECT_dom"/>
</dbReference>
<dbReference type="GO" id="GO:0016567">
    <property type="term" value="P:protein ubiquitination"/>
    <property type="evidence" value="ECO:0007669"/>
    <property type="project" value="UniProtKB-UniPathway"/>
</dbReference>
<dbReference type="FunFam" id="2.20.70.10:FF:000017">
    <property type="entry name" value="E3 ubiquitin-protein ligase"/>
    <property type="match status" value="1"/>
</dbReference>
<dbReference type="GeneID" id="105899911"/>
<evidence type="ECO:0000256" key="5">
    <source>
        <dbReference type="ARBA" id="ARBA00022786"/>
    </source>
</evidence>
<organism evidence="11 12">
    <name type="scientific">Clupea harengus</name>
    <name type="common">Atlantic herring</name>
    <dbReference type="NCBI Taxonomy" id="7950"/>
    <lineage>
        <taxon>Eukaryota</taxon>
        <taxon>Metazoa</taxon>
        <taxon>Chordata</taxon>
        <taxon>Craniata</taxon>
        <taxon>Vertebrata</taxon>
        <taxon>Euteleostomi</taxon>
        <taxon>Actinopterygii</taxon>
        <taxon>Neopterygii</taxon>
        <taxon>Teleostei</taxon>
        <taxon>Clupei</taxon>
        <taxon>Clupeiformes</taxon>
        <taxon>Clupeoidei</taxon>
        <taxon>Clupeidae</taxon>
        <taxon>Clupea</taxon>
    </lineage>
</organism>
<dbReference type="SUPFAM" id="SSF49562">
    <property type="entry name" value="C2 domain (Calcium/lipid-binding domain, CaLB)"/>
    <property type="match status" value="1"/>
</dbReference>
<dbReference type="PANTHER" id="PTHR11254:SF293">
    <property type="entry name" value="E3 UBIQUITIN-PROTEIN LIGASE SMURF1"/>
    <property type="match status" value="1"/>
</dbReference>
<dbReference type="FunFam" id="2.60.40.150:FF:000024">
    <property type="entry name" value="E3 ubiquitin-protein ligase"/>
    <property type="match status" value="1"/>
</dbReference>
<dbReference type="KEGG" id="char:105899911"/>
<dbReference type="GO" id="GO:0043161">
    <property type="term" value="P:proteasome-mediated ubiquitin-dependent protein catabolic process"/>
    <property type="evidence" value="ECO:0007669"/>
    <property type="project" value="TreeGrafter"/>
</dbReference>
<sequence length="417" mass="46791">MFFSFLAVLCAKNLAKKDFFRSCVSVTGLPDPFAKVVVDGSGQCHSTDTVKSTLDPKWNQHYDLYIGKTDSITISVWNHKKIHKKQGAGFLGCVRLLSNAISRLKDTGYQRLDLCKLNPSDSDAVRGQIVVSLQTRDRIGSGGPVVDCRGLLENEGTVFDDSGPGRPLSCFMEEPLPYTDPTGAAGGGNCRALESPNQEQRLQAQRVRNQDSRGHAHTPQNRPHGNQTPELPEGYEQRTTVQGQVYFLHTQTGVSTWHDPRIPRDLNSVSCEDLGPLPPGWEVRSTVSGRIYFVDHNNRTTQFTDPRLHHIMSQQSQVKESTQALPVQMEVPVEEGGEGGEMPARYERDLVQKLKLLRHELALQQPQAGHCRIEVSREEIFEESYRQIMKMRPKDLKKRLMVKFRGEEGLDYGGVAR</sequence>
<gene>
    <name evidence="12" type="primary">smurf1</name>
</gene>
<evidence type="ECO:0000313" key="12">
    <source>
        <dbReference type="RefSeq" id="XP_031422125.1"/>
    </source>
</evidence>
<dbReference type="InterPro" id="IPR036020">
    <property type="entry name" value="WW_dom_sf"/>
</dbReference>
<feature type="compositionally biased region" description="Polar residues" evidence="7">
    <location>
        <begin position="218"/>
        <end position="229"/>
    </location>
</feature>
<dbReference type="InterPro" id="IPR035892">
    <property type="entry name" value="C2_domain_sf"/>
</dbReference>
<feature type="domain" description="WW" evidence="9">
    <location>
        <begin position="275"/>
        <end position="308"/>
    </location>
</feature>
<dbReference type="SUPFAM" id="SSF56204">
    <property type="entry name" value="Hect, E3 ligase catalytic domain"/>
    <property type="match status" value="1"/>
</dbReference>
<dbReference type="Gene3D" id="3.90.1750.10">
    <property type="entry name" value="Hect, E3 ligase catalytic domains"/>
    <property type="match status" value="1"/>
</dbReference>
<dbReference type="InterPro" id="IPR035983">
    <property type="entry name" value="Hect_E3_ubiquitin_ligase"/>
</dbReference>
<comment type="pathway">
    <text evidence="2">Protein modification; protein ubiquitination.</text>
</comment>
<comment type="caution">
    <text evidence="6">Lacks conserved residue(s) required for the propagation of feature annotation.</text>
</comment>
<dbReference type="PROSITE" id="PS01159">
    <property type="entry name" value="WW_DOMAIN_1"/>
    <property type="match status" value="1"/>
</dbReference>
<dbReference type="AlphaFoldDB" id="A0A6P8FEK4"/>
<dbReference type="RefSeq" id="XP_031422125.1">
    <property type="nucleotide sequence ID" value="XM_031566265.2"/>
</dbReference>
<dbReference type="CDD" id="cd00201">
    <property type="entry name" value="WW"/>
    <property type="match status" value="2"/>
</dbReference>
<evidence type="ECO:0000259" key="10">
    <source>
        <dbReference type="PROSITE" id="PS50237"/>
    </source>
</evidence>
<evidence type="ECO:0000259" key="9">
    <source>
        <dbReference type="PROSITE" id="PS50020"/>
    </source>
</evidence>
<keyword evidence="4" id="KW-0808">Transferase</keyword>
<dbReference type="Gene3D" id="2.20.70.10">
    <property type="match status" value="1"/>
</dbReference>
<protein>
    <recommendedName>
        <fullName evidence="3">HECT-type E3 ubiquitin transferase</fullName>
        <ecNumber evidence="3">2.3.2.26</ecNumber>
    </recommendedName>
</protein>
<dbReference type="PROSITE" id="PS50004">
    <property type="entry name" value="C2"/>
    <property type="match status" value="1"/>
</dbReference>